<evidence type="ECO:0000256" key="1">
    <source>
        <dbReference type="SAM" id="SignalP"/>
    </source>
</evidence>
<dbReference type="EMBL" id="CP042344">
    <property type="protein sequence ID" value="QEA12499.1"/>
    <property type="molecule type" value="Genomic_DNA"/>
</dbReference>
<proteinExistence type="predicted"/>
<dbReference type="Proteomes" id="UP000321199">
    <property type="component" value="Chromosome"/>
</dbReference>
<keyword evidence="1" id="KW-0732">Signal</keyword>
<evidence type="ECO:0000313" key="2">
    <source>
        <dbReference type="EMBL" id="QEA12499.1"/>
    </source>
</evidence>
<name>A0A5B8RS69_9BURK</name>
<accession>A0A5B8RS69</accession>
<gene>
    <name evidence="2" type="ORF">FOZ74_05335</name>
</gene>
<organism evidence="2 3">
    <name type="scientific">Comamonas flocculans</name>
    <dbReference type="NCBI Taxonomy" id="2597701"/>
    <lineage>
        <taxon>Bacteria</taxon>
        <taxon>Pseudomonadati</taxon>
        <taxon>Pseudomonadota</taxon>
        <taxon>Betaproteobacteria</taxon>
        <taxon>Burkholderiales</taxon>
        <taxon>Comamonadaceae</taxon>
        <taxon>Comamonas</taxon>
    </lineage>
</organism>
<dbReference type="RefSeq" id="WP_146912095.1">
    <property type="nucleotide sequence ID" value="NZ_CP042344.1"/>
</dbReference>
<dbReference type="OrthoDB" id="8904400at2"/>
<reference evidence="2 3" key="1">
    <citation type="submission" date="2019-07" db="EMBL/GenBank/DDBJ databases">
        <title>Complete genome sequence of Comamonas sp. NLF 7-7 isolated from livestock.</title>
        <authorList>
            <person name="Kim D.H."/>
            <person name="Kim J.G."/>
        </authorList>
    </citation>
    <scope>NUCLEOTIDE SEQUENCE [LARGE SCALE GENOMIC DNA]</scope>
    <source>
        <strain evidence="2 3">NLF 7-7</strain>
    </source>
</reference>
<dbReference type="Gene3D" id="2.60.120.260">
    <property type="entry name" value="Galactose-binding domain-like"/>
    <property type="match status" value="1"/>
</dbReference>
<feature type="signal peptide" evidence="1">
    <location>
        <begin position="1"/>
        <end position="24"/>
    </location>
</feature>
<sequence>MALGKFFCGAAVVATMAFAGAAQASNIVVNGSFENPVVASGSFVYTDFLPGWKMTGDAMVEVRNNVAGQAYDQDNYVELDSTKNMSIWQDLATVIGQTYQISFMYSPRMNQPASTNPIAVTWNGVALPGSPYTGTGGSTGNEWVMYTFNVVADSVLSTLKFSAGGTSDSFGGGLDAVSVSAVPLPGAALLFGSAMLGAGVLRRRKAANEAEADALAA</sequence>
<feature type="chain" id="PRO_5022860257" description="DUF642 domain-containing protein" evidence="1">
    <location>
        <begin position="25"/>
        <end position="217"/>
    </location>
</feature>
<evidence type="ECO:0008006" key="4">
    <source>
        <dbReference type="Google" id="ProtNLM"/>
    </source>
</evidence>
<dbReference type="InterPro" id="IPR008979">
    <property type="entry name" value="Galactose-bd-like_sf"/>
</dbReference>
<dbReference type="SUPFAM" id="SSF49785">
    <property type="entry name" value="Galactose-binding domain-like"/>
    <property type="match status" value="1"/>
</dbReference>
<dbReference type="AlphaFoldDB" id="A0A5B8RS69"/>
<evidence type="ECO:0000313" key="3">
    <source>
        <dbReference type="Proteomes" id="UP000321199"/>
    </source>
</evidence>
<dbReference type="KEGG" id="cof:FOZ74_05335"/>
<keyword evidence="3" id="KW-1185">Reference proteome</keyword>
<protein>
    <recommendedName>
        <fullName evidence="4">DUF642 domain-containing protein</fullName>
    </recommendedName>
</protein>